<dbReference type="EMBL" id="MFEO01000031">
    <property type="protein sequence ID" value="OGE88612.1"/>
    <property type="molecule type" value="Genomic_DNA"/>
</dbReference>
<dbReference type="AlphaFoldDB" id="A0A1F5PG29"/>
<keyword evidence="1" id="KW-1133">Transmembrane helix</keyword>
<accession>A0A1F5PG29</accession>
<reference evidence="2 3" key="1">
    <citation type="journal article" date="2016" name="Nat. Commun.">
        <title>Thousands of microbial genomes shed light on interconnected biogeochemical processes in an aquifer system.</title>
        <authorList>
            <person name="Anantharaman K."/>
            <person name="Brown C.T."/>
            <person name="Hug L.A."/>
            <person name="Sharon I."/>
            <person name="Castelle C.J."/>
            <person name="Probst A.J."/>
            <person name="Thomas B.C."/>
            <person name="Singh A."/>
            <person name="Wilkins M.J."/>
            <person name="Karaoz U."/>
            <person name="Brodie E.L."/>
            <person name="Williams K.H."/>
            <person name="Hubbard S.S."/>
            <person name="Banfield J.F."/>
        </authorList>
    </citation>
    <scope>NUCLEOTIDE SEQUENCE [LARGE SCALE GENOMIC DNA]</scope>
</reference>
<protein>
    <submittedName>
        <fullName evidence="2">Uncharacterized protein</fullName>
    </submittedName>
</protein>
<comment type="caution">
    <text evidence="2">The sequence shown here is derived from an EMBL/GenBank/DDBJ whole genome shotgun (WGS) entry which is preliminary data.</text>
</comment>
<feature type="transmembrane region" description="Helical" evidence="1">
    <location>
        <begin position="100"/>
        <end position="117"/>
    </location>
</feature>
<sequence>MVYFLSSIAAITIIFTLLHKAKIVSVCPICAGVVVTWVGGIIGLYANQKWADPMVIAILMGASMGAVADKYGIRFGLLWKTLTVVLGLSAIYFIIGLSLYKGLGFLLILGIITVFLSRKKYGSANAKNEDLFKECC</sequence>
<feature type="transmembrane region" description="Helical" evidence="1">
    <location>
        <begin position="50"/>
        <end position="68"/>
    </location>
</feature>
<evidence type="ECO:0000313" key="3">
    <source>
        <dbReference type="Proteomes" id="UP000178377"/>
    </source>
</evidence>
<dbReference type="Proteomes" id="UP000178377">
    <property type="component" value="Unassembled WGS sequence"/>
</dbReference>
<gene>
    <name evidence="2" type="ORF">A2722_04105</name>
</gene>
<evidence type="ECO:0000256" key="1">
    <source>
        <dbReference type="SAM" id="Phobius"/>
    </source>
</evidence>
<organism evidence="2 3">
    <name type="scientific">Candidatus Doudnabacteria bacterium RIFCSPHIGHO2_01_FULL_50_11</name>
    <dbReference type="NCBI Taxonomy" id="1817828"/>
    <lineage>
        <taxon>Bacteria</taxon>
        <taxon>Candidatus Doudnaibacteriota</taxon>
    </lineage>
</organism>
<name>A0A1F5PG29_9BACT</name>
<keyword evidence="1" id="KW-0812">Transmembrane</keyword>
<proteinExistence type="predicted"/>
<feature type="transmembrane region" description="Helical" evidence="1">
    <location>
        <begin position="23"/>
        <end position="44"/>
    </location>
</feature>
<evidence type="ECO:0000313" key="2">
    <source>
        <dbReference type="EMBL" id="OGE88612.1"/>
    </source>
</evidence>
<keyword evidence="1" id="KW-0472">Membrane</keyword>